<dbReference type="EMBL" id="CABO01000013">
    <property type="protein sequence ID" value="CBI01064.1"/>
    <property type="molecule type" value="Genomic_DNA"/>
</dbReference>
<accession>E6Q1K4</accession>
<reference evidence="2" key="1">
    <citation type="submission" date="2009-10" db="EMBL/GenBank/DDBJ databases">
        <title>Diversity of trophic interactions inside an arsenic-rich microbial ecosystem.</title>
        <authorList>
            <person name="Bertin P.N."/>
            <person name="Heinrich-Salmeron A."/>
            <person name="Pelletier E."/>
            <person name="Goulhen-Chollet F."/>
            <person name="Arsene-Ploetze F."/>
            <person name="Gallien S."/>
            <person name="Calteau A."/>
            <person name="Vallenet D."/>
            <person name="Casiot C."/>
            <person name="Chane-Woon-Ming B."/>
            <person name="Giloteaux L."/>
            <person name="Barakat M."/>
            <person name="Bonnefoy V."/>
            <person name="Bruneel O."/>
            <person name="Chandler M."/>
            <person name="Cleiss J."/>
            <person name="Duran R."/>
            <person name="Elbaz-Poulichet F."/>
            <person name="Fonknechten N."/>
            <person name="Lauga B."/>
            <person name="Mornico D."/>
            <person name="Ortet P."/>
            <person name="Schaeffer C."/>
            <person name="Siguier P."/>
            <person name="Alexander Thil Smith A."/>
            <person name="Van Dorsselaer A."/>
            <person name="Weissenbach J."/>
            <person name="Medigue C."/>
            <person name="Le Paslier D."/>
        </authorList>
    </citation>
    <scope>NUCLEOTIDE SEQUENCE</scope>
</reference>
<dbReference type="AlphaFoldDB" id="E6Q1K4"/>
<name>E6Q1K4_9ZZZZ</name>
<evidence type="ECO:0000256" key="1">
    <source>
        <dbReference type="SAM" id="MobiDB-lite"/>
    </source>
</evidence>
<sequence>MLVRVQSCAPKQTRPPRPLLFWCIAQARILGVPAFVIRFCYTSDMRKHEFEGFFQRLWRRLGFGPARPPRVTDDGEDDGLTGAPVPRNPVTPILSGATALTTPVGSDDREAP</sequence>
<evidence type="ECO:0000313" key="2">
    <source>
        <dbReference type="EMBL" id="CBI01064.1"/>
    </source>
</evidence>
<feature type="region of interest" description="Disordered" evidence="1">
    <location>
        <begin position="64"/>
        <end position="112"/>
    </location>
</feature>
<proteinExistence type="predicted"/>
<gene>
    <name evidence="2" type="ORF">CARN4_0417</name>
</gene>
<protein>
    <submittedName>
        <fullName evidence="2">Uncharacterized protein</fullName>
    </submittedName>
</protein>
<organism evidence="2">
    <name type="scientific">mine drainage metagenome</name>
    <dbReference type="NCBI Taxonomy" id="410659"/>
    <lineage>
        <taxon>unclassified sequences</taxon>
        <taxon>metagenomes</taxon>
        <taxon>ecological metagenomes</taxon>
    </lineage>
</organism>
<comment type="caution">
    <text evidence="2">The sequence shown here is derived from an EMBL/GenBank/DDBJ whole genome shotgun (WGS) entry which is preliminary data.</text>
</comment>